<accession>A0AAV7UD29</accession>
<feature type="compositionally biased region" description="Polar residues" evidence="1">
    <location>
        <begin position="41"/>
        <end position="52"/>
    </location>
</feature>
<sequence length="103" mass="10886">MQREPTPNPGPPASGLAAAKETVHGRKKGQRRAPRPGKWTTAPTAARAQNAQDLMANPGPPASPKPRKMATAGKKGHGGPRDLENGPRPPPRPELEMPRKPTA</sequence>
<name>A0AAV7UD29_PLEWA</name>
<feature type="compositionally biased region" description="Basic residues" evidence="1">
    <location>
        <begin position="25"/>
        <end position="35"/>
    </location>
</feature>
<feature type="region of interest" description="Disordered" evidence="1">
    <location>
        <begin position="1"/>
        <end position="103"/>
    </location>
</feature>
<feature type="compositionally biased region" description="Basic and acidic residues" evidence="1">
    <location>
        <begin position="79"/>
        <end position="103"/>
    </location>
</feature>
<evidence type="ECO:0000256" key="1">
    <source>
        <dbReference type="SAM" id="MobiDB-lite"/>
    </source>
</evidence>
<proteinExistence type="predicted"/>
<evidence type="ECO:0000313" key="3">
    <source>
        <dbReference type="Proteomes" id="UP001066276"/>
    </source>
</evidence>
<dbReference type="Proteomes" id="UP001066276">
    <property type="component" value="Chromosome 3_1"/>
</dbReference>
<comment type="caution">
    <text evidence="2">The sequence shown here is derived from an EMBL/GenBank/DDBJ whole genome shotgun (WGS) entry which is preliminary data.</text>
</comment>
<dbReference type="AlphaFoldDB" id="A0AAV7UD29"/>
<reference evidence="2" key="1">
    <citation type="journal article" date="2022" name="bioRxiv">
        <title>Sequencing and chromosome-scale assembly of the giantPleurodeles waltlgenome.</title>
        <authorList>
            <person name="Brown T."/>
            <person name="Elewa A."/>
            <person name="Iarovenko S."/>
            <person name="Subramanian E."/>
            <person name="Araus A.J."/>
            <person name="Petzold A."/>
            <person name="Susuki M."/>
            <person name="Suzuki K.-i.T."/>
            <person name="Hayashi T."/>
            <person name="Toyoda A."/>
            <person name="Oliveira C."/>
            <person name="Osipova E."/>
            <person name="Leigh N.D."/>
            <person name="Simon A."/>
            <person name="Yun M.H."/>
        </authorList>
    </citation>
    <scope>NUCLEOTIDE SEQUENCE</scope>
    <source>
        <strain evidence="2">20211129_DDA</strain>
        <tissue evidence="2">Liver</tissue>
    </source>
</reference>
<organism evidence="2 3">
    <name type="scientific">Pleurodeles waltl</name>
    <name type="common">Iberian ribbed newt</name>
    <dbReference type="NCBI Taxonomy" id="8319"/>
    <lineage>
        <taxon>Eukaryota</taxon>
        <taxon>Metazoa</taxon>
        <taxon>Chordata</taxon>
        <taxon>Craniata</taxon>
        <taxon>Vertebrata</taxon>
        <taxon>Euteleostomi</taxon>
        <taxon>Amphibia</taxon>
        <taxon>Batrachia</taxon>
        <taxon>Caudata</taxon>
        <taxon>Salamandroidea</taxon>
        <taxon>Salamandridae</taxon>
        <taxon>Pleurodelinae</taxon>
        <taxon>Pleurodeles</taxon>
    </lineage>
</organism>
<gene>
    <name evidence="2" type="ORF">NDU88_003352</name>
</gene>
<keyword evidence="3" id="KW-1185">Reference proteome</keyword>
<evidence type="ECO:0000313" key="2">
    <source>
        <dbReference type="EMBL" id="KAJ1186571.1"/>
    </source>
</evidence>
<feature type="compositionally biased region" description="Pro residues" evidence="1">
    <location>
        <begin position="1"/>
        <end position="12"/>
    </location>
</feature>
<protein>
    <submittedName>
        <fullName evidence="2">Uncharacterized protein</fullName>
    </submittedName>
</protein>
<dbReference type="EMBL" id="JANPWB010000005">
    <property type="protein sequence ID" value="KAJ1186571.1"/>
    <property type="molecule type" value="Genomic_DNA"/>
</dbReference>